<reference evidence="5 6" key="1">
    <citation type="submission" date="2024-02" db="EMBL/GenBank/DDBJ databases">
        <title>Adaptive strategies in a cosmopolitan and abundant soil bacterium.</title>
        <authorList>
            <person name="Carini P."/>
        </authorList>
    </citation>
    <scope>NUCLEOTIDE SEQUENCE [LARGE SCALE GENOMIC DNA]</scope>
    <source>
        <strain evidence="5 6">AZCC 1608</strain>
    </source>
</reference>
<protein>
    <recommendedName>
        <fullName evidence="1">protein-tyrosine-phosphatase</fullName>
        <ecNumber evidence="1">3.1.3.48</ecNumber>
    </recommendedName>
</protein>
<organism evidence="5 6">
    <name type="scientific">Bradyrhizobium algeriense</name>
    <dbReference type="NCBI Taxonomy" id="634784"/>
    <lineage>
        <taxon>Bacteria</taxon>
        <taxon>Pseudomonadati</taxon>
        <taxon>Pseudomonadota</taxon>
        <taxon>Alphaproteobacteria</taxon>
        <taxon>Hyphomicrobiales</taxon>
        <taxon>Nitrobacteraceae</taxon>
        <taxon>Bradyrhizobium</taxon>
    </lineage>
</organism>
<dbReference type="InterPro" id="IPR016130">
    <property type="entry name" value="Tyr_Pase_AS"/>
</dbReference>
<evidence type="ECO:0000259" key="4">
    <source>
        <dbReference type="PROSITE" id="PS50056"/>
    </source>
</evidence>
<dbReference type="Gene3D" id="3.90.190.10">
    <property type="entry name" value="Protein tyrosine phosphatase superfamily"/>
    <property type="match status" value="1"/>
</dbReference>
<dbReference type="Pfam" id="PF05706">
    <property type="entry name" value="CDKN3"/>
    <property type="match status" value="1"/>
</dbReference>
<dbReference type="SUPFAM" id="SSF52799">
    <property type="entry name" value="(Phosphotyrosine protein) phosphatases II"/>
    <property type="match status" value="1"/>
</dbReference>
<sequence>MSRLHWIELSAAGRIAISARPRADDWLETEIGEWKASGLNMVVSLLERDEVSELGLLREAELCRSSGIEFLSFPIPDRGVAENGADVLQIASSIASGIANGRSVAIHCRAGIGRSSMIAACALICSGIEANDALARIKAARGLTVPDTDEQRDWIMAFGKTYERQ</sequence>
<dbReference type="InterPro" id="IPR022778">
    <property type="entry name" value="CDKN3"/>
</dbReference>
<evidence type="ECO:0000256" key="2">
    <source>
        <dbReference type="ARBA" id="ARBA00022801"/>
    </source>
</evidence>
<evidence type="ECO:0000256" key="1">
    <source>
        <dbReference type="ARBA" id="ARBA00013064"/>
    </source>
</evidence>
<keyword evidence="6" id="KW-1185">Reference proteome</keyword>
<dbReference type="PANTHER" id="PTHR23339">
    <property type="entry name" value="TYROSINE SPECIFIC PROTEIN PHOSPHATASE AND DUAL SPECIFICITY PROTEIN PHOSPHATASE"/>
    <property type="match status" value="1"/>
</dbReference>
<dbReference type="EMBL" id="JAZHRV010000001">
    <property type="protein sequence ID" value="MEH2554892.1"/>
    <property type="molecule type" value="Genomic_DNA"/>
</dbReference>
<keyword evidence="2" id="KW-0378">Hydrolase</keyword>
<comment type="caution">
    <text evidence="5">The sequence shown here is derived from an EMBL/GenBank/DDBJ whole genome shotgun (WGS) entry which is preliminary data.</text>
</comment>
<dbReference type="InterPro" id="IPR050561">
    <property type="entry name" value="PTP"/>
</dbReference>
<dbReference type="RefSeq" id="WP_334479749.1">
    <property type="nucleotide sequence ID" value="NZ_JAZHRV010000001.1"/>
</dbReference>
<evidence type="ECO:0000313" key="5">
    <source>
        <dbReference type="EMBL" id="MEH2554892.1"/>
    </source>
</evidence>
<dbReference type="Proteomes" id="UP001364224">
    <property type="component" value="Unassembled WGS sequence"/>
</dbReference>
<name>A0ABU8B8N8_9BRAD</name>
<accession>A0ABU8B8N8</accession>
<feature type="domain" description="Tyrosine specific protein phosphatases" evidence="4">
    <location>
        <begin position="85"/>
        <end position="152"/>
    </location>
</feature>
<evidence type="ECO:0000313" key="6">
    <source>
        <dbReference type="Proteomes" id="UP001364224"/>
    </source>
</evidence>
<gene>
    <name evidence="5" type="ORF">V1286_002421</name>
</gene>
<dbReference type="SMART" id="SM00404">
    <property type="entry name" value="PTPc_motif"/>
    <property type="match status" value="1"/>
</dbReference>
<dbReference type="InterPro" id="IPR003595">
    <property type="entry name" value="Tyr_Pase_cat"/>
</dbReference>
<keyword evidence="3" id="KW-0904">Protein phosphatase</keyword>
<dbReference type="PROSITE" id="PS50056">
    <property type="entry name" value="TYR_PHOSPHATASE_2"/>
    <property type="match status" value="1"/>
</dbReference>
<dbReference type="InterPro" id="IPR000387">
    <property type="entry name" value="Tyr_Pase_dom"/>
</dbReference>
<evidence type="ECO:0000256" key="3">
    <source>
        <dbReference type="ARBA" id="ARBA00022912"/>
    </source>
</evidence>
<dbReference type="EC" id="3.1.3.48" evidence="1"/>
<proteinExistence type="predicted"/>
<dbReference type="InterPro" id="IPR029021">
    <property type="entry name" value="Prot-tyrosine_phosphatase-like"/>
</dbReference>
<dbReference type="PROSITE" id="PS00383">
    <property type="entry name" value="TYR_PHOSPHATASE_1"/>
    <property type="match status" value="1"/>
</dbReference>